<reference evidence="1 2" key="1">
    <citation type="submission" date="2019-02" db="EMBL/GenBank/DDBJ databases">
        <title>Deep-cultivation of Planctomycetes and their phenomic and genomic characterization uncovers novel biology.</title>
        <authorList>
            <person name="Wiegand S."/>
            <person name="Jogler M."/>
            <person name="Boedeker C."/>
            <person name="Pinto D."/>
            <person name="Vollmers J."/>
            <person name="Rivas-Marin E."/>
            <person name="Kohn T."/>
            <person name="Peeters S.H."/>
            <person name="Heuer A."/>
            <person name="Rast P."/>
            <person name="Oberbeckmann S."/>
            <person name="Bunk B."/>
            <person name="Jeske O."/>
            <person name="Meyerdierks A."/>
            <person name="Storesund J.E."/>
            <person name="Kallscheuer N."/>
            <person name="Luecker S."/>
            <person name="Lage O.M."/>
            <person name="Pohl T."/>
            <person name="Merkel B.J."/>
            <person name="Hornburger P."/>
            <person name="Mueller R.-W."/>
            <person name="Bruemmer F."/>
            <person name="Labrenz M."/>
            <person name="Spormann A.M."/>
            <person name="Op den Camp H."/>
            <person name="Overmann J."/>
            <person name="Amann R."/>
            <person name="Jetten M.S.M."/>
            <person name="Mascher T."/>
            <person name="Medema M.H."/>
            <person name="Devos D.P."/>
            <person name="Kaster A.-K."/>
            <person name="Ovreas L."/>
            <person name="Rohde M."/>
            <person name="Galperin M.Y."/>
            <person name="Jogler C."/>
        </authorList>
    </citation>
    <scope>NUCLEOTIDE SEQUENCE [LARGE SCALE GENOMIC DNA]</scope>
    <source>
        <strain evidence="1 2">Pla163</strain>
    </source>
</reference>
<keyword evidence="2" id="KW-1185">Reference proteome</keyword>
<dbReference type="Proteomes" id="UP000319342">
    <property type="component" value="Chromosome"/>
</dbReference>
<proteinExistence type="predicted"/>
<protein>
    <recommendedName>
        <fullName evidence="3">DHHA1 domain protein</fullName>
    </recommendedName>
</protein>
<dbReference type="AlphaFoldDB" id="A0A518D1E2"/>
<gene>
    <name evidence="1" type="ORF">Pla163_24290</name>
</gene>
<evidence type="ECO:0008006" key="3">
    <source>
        <dbReference type="Google" id="ProtNLM"/>
    </source>
</evidence>
<dbReference type="SUPFAM" id="SSF64182">
    <property type="entry name" value="DHH phosphoesterases"/>
    <property type="match status" value="1"/>
</dbReference>
<dbReference type="EMBL" id="CP036290">
    <property type="protein sequence ID" value="QDU85301.1"/>
    <property type="molecule type" value="Genomic_DNA"/>
</dbReference>
<organism evidence="1 2">
    <name type="scientific">Rohdeia mirabilis</name>
    <dbReference type="NCBI Taxonomy" id="2528008"/>
    <lineage>
        <taxon>Bacteria</taxon>
        <taxon>Pseudomonadati</taxon>
        <taxon>Planctomycetota</taxon>
        <taxon>Planctomycetia</taxon>
        <taxon>Planctomycetia incertae sedis</taxon>
        <taxon>Rohdeia</taxon>
    </lineage>
</organism>
<accession>A0A518D1E2</accession>
<dbReference type="InterPro" id="IPR038763">
    <property type="entry name" value="DHH_sf"/>
</dbReference>
<dbReference type="RefSeq" id="WP_145188402.1">
    <property type="nucleotide sequence ID" value="NZ_CP036290.1"/>
</dbReference>
<evidence type="ECO:0000313" key="2">
    <source>
        <dbReference type="Proteomes" id="UP000319342"/>
    </source>
</evidence>
<name>A0A518D1E2_9BACT</name>
<dbReference type="OrthoDB" id="105221at2"/>
<evidence type="ECO:0000313" key="1">
    <source>
        <dbReference type="EMBL" id="QDU85301.1"/>
    </source>
</evidence>
<sequence length="319" mass="36292">MANAPLWIRYHRDFDGICSGAILTHILREHRGERVMLRSVNYDQRDEWDSFSKNERFGVVDFHFHPRAEYWFDHHPTTFLTPELRAQYVPSDRWNWDENSPSCPPLIIRHAREHWGVEVEERFHDMSRWSDIVDAARFESVEQALFGEEPALRITRSLTAAPAFDWTDVLAEALIEDSLGVVAERSDVEKAYEKSARNRDKALRQFPTTVISIEDGVLLYDASSDKIRRERFAAFYHHPEISYCVGVIPTRAGYHVTAGENPWNKPDPGVHVGELMEQYGGGGHRAVGGANPKTLDATRAAAHEIADALRRGMTAGQGA</sequence>